<reference evidence="2" key="1">
    <citation type="submission" date="2022-03" db="EMBL/GenBank/DDBJ databases">
        <authorList>
            <person name="Tunstrom K."/>
        </authorList>
    </citation>
    <scope>NUCLEOTIDE SEQUENCE</scope>
</reference>
<keyword evidence="3" id="KW-1185">Reference proteome</keyword>
<dbReference type="EMBL" id="CAKOGL010000031">
    <property type="protein sequence ID" value="CAH2108513.1"/>
    <property type="molecule type" value="Genomic_DNA"/>
</dbReference>
<accession>A0AAU9VDN6</accession>
<dbReference type="AlphaFoldDB" id="A0AAU9VDN6"/>
<evidence type="ECO:0000313" key="3">
    <source>
        <dbReference type="Proteomes" id="UP001153954"/>
    </source>
</evidence>
<feature type="region of interest" description="Disordered" evidence="1">
    <location>
        <begin position="569"/>
        <end position="588"/>
    </location>
</feature>
<sequence length="1031" mass="117100">MSHESIDNQQIKCTQNLPFEVIAVPQYNDSQLAENYLIEPINIKIRIRNKNEVEKHGTISVPKLPSNCGRKVRIVSSDQTIMSFNLLMEPEISKKKEKKIHKNIFHIFRPGGCLKIQNDNDDKYPYLPSSKYKLNTIRSTNSTSIVEEPSNIISEKLTLKKNFPSIAPIDRHFMGKCKPGGCLDPPFGEDEYSYKPITKMSNIGLINKDKDRKDFSIRETTTESLNPDVNVKENTLQINEKFLRTQLDNYQENSIHSLITYPTTPSDSDVRKHNNSRNIKINKRISSEDKGRISVKEFSEIYFMPKKDKTKNFEKLPFENIDNENVTAIENKNNKHYFINQDELEASSTLVLKTDSSLTNNGSRLKLCTEKNKKDSATKNLVRDIDDLTRLPEIAKSIEMARNVHTFLRQSHCSYVDKDTTDKVKANNFSSNNNTSISSTEIQIKKSLVPDYISEDAFIKESENISNKNKISDMSFLNKGTNNVETSDSRQCVAIPATKTKNGDQSIEVSQNSLKFEVKEVLDVAIAKIPLQGKDLGPNDDSDYNIVGSKDVRCLNNKRDEYLSEKIRQSSYESTATQSQNKEVNGKETNNIKNYSIIQSNGSSHTNTTNITLQNYQKISETTEINKASQKLETIENLEVLFDEPSHCGKSFETDNIFLKKSPLQSISGDISNIEFETLKPMDILSIERDDYNATDINVDKNETVDIVSDDNNLKLVPITTMASHDIISEMKFNSISLIQNKTDEINHRSFNEERKVSIVEKIQEMPLSESLKKLFDSEAYMGNNSGRSFDKLNKRTGSVVHNIFDPIMADNKDKTSLDISKVVENVEDDYKSVIKITPNASNKELSEKLESNYPVHQEDGLDMSTYSSIAIDFGFGYSVDKYNKLTIKTFDTSIPLHKNDQDKISIIKSIIRVNGDDIIIPINFDTNLIMQITKANVTNKGAISIKRKNSSDNSIKMSSDSIINKNSLLEETLNALFENLFSLNTIIENLKAEANALSFQQISLEETLKRMEKQPKRLIHTYSQCGCEKK</sequence>
<evidence type="ECO:0000313" key="2">
    <source>
        <dbReference type="EMBL" id="CAH2108513.1"/>
    </source>
</evidence>
<name>A0AAU9VDN6_EUPED</name>
<organism evidence="2 3">
    <name type="scientific">Euphydryas editha</name>
    <name type="common">Edith's checkerspot</name>
    <dbReference type="NCBI Taxonomy" id="104508"/>
    <lineage>
        <taxon>Eukaryota</taxon>
        <taxon>Metazoa</taxon>
        <taxon>Ecdysozoa</taxon>
        <taxon>Arthropoda</taxon>
        <taxon>Hexapoda</taxon>
        <taxon>Insecta</taxon>
        <taxon>Pterygota</taxon>
        <taxon>Neoptera</taxon>
        <taxon>Endopterygota</taxon>
        <taxon>Lepidoptera</taxon>
        <taxon>Glossata</taxon>
        <taxon>Ditrysia</taxon>
        <taxon>Papilionoidea</taxon>
        <taxon>Nymphalidae</taxon>
        <taxon>Nymphalinae</taxon>
        <taxon>Euphydryas</taxon>
    </lineage>
</organism>
<comment type="caution">
    <text evidence="2">The sequence shown here is derived from an EMBL/GenBank/DDBJ whole genome shotgun (WGS) entry which is preliminary data.</text>
</comment>
<gene>
    <name evidence="2" type="ORF">EEDITHA_LOCUS22443</name>
</gene>
<dbReference type="Proteomes" id="UP001153954">
    <property type="component" value="Unassembled WGS sequence"/>
</dbReference>
<protein>
    <submittedName>
        <fullName evidence="2">Uncharacterized protein</fullName>
    </submittedName>
</protein>
<evidence type="ECO:0000256" key="1">
    <source>
        <dbReference type="SAM" id="MobiDB-lite"/>
    </source>
</evidence>
<proteinExistence type="predicted"/>